<dbReference type="SUPFAM" id="SSF49384">
    <property type="entry name" value="Carbohydrate-binding domain"/>
    <property type="match status" value="1"/>
</dbReference>
<dbReference type="Gene3D" id="3.30.379.10">
    <property type="entry name" value="Chitobiase/beta-hexosaminidase domain 2-like"/>
    <property type="match status" value="1"/>
</dbReference>
<proteinExistence type="inferred from homology"/>
<dbReference type="InterPro" id="IPR012291">
    <property type="entry name" value="CBM2_carb-bd_dom_sf"/>
</dbReference>
<evidence type="ECO:0000256" key="5">
    <source>
        <dbReference type="ARBA" id="ARBA00023295"/>
    </source>
</evidence>
<dbReference type="SUPFAM" id="SSF81296">
    <property type="entry name" value="E set domains"/>
    <property type="match status" value="1"/>
</dbReference>
<comment type="similarity">
    <text evidence="2">Belongs to the glycosyl hydrolase 20 family.</text>
</comment>
<dbReference type="Gene3D" id="2.60.40.10">
    <property type="entry name" value="Immunoglobulins"/>
    <property type="match status" value="1"/>
</dbReference>
<dbReference type="Pfam" id="PF03173">
    <property type="entry name" value="CHB_HEX"/>
    <property type="match status" value="1"/>
</dbReference>
<dbReference type="EMBL" id="CALNXI010000582">
    <property type="protein sequence ID" value="CAH3029610.1"/>
    <property type="molecule type" value="Genomic_DNA"/>
</dbReference>
<evidence type="ECO:0000256" key="3">
    <source>
        <dbReference type="ARBA" id="ARBA00012663"/>
    </source>
</evidence>
<dbReference type="InterPro" id="IPR015883">
    <property type="entry name" value="Glyco_hydro_20_cat"/>
</dbReference>
<reference evidence="9 10" key="1">
    <citation type="submission" date="2022-05" db="EMBL/GenBank/DDBJ databases">
        <authorList>
            <consortium name="Genoscope - CEA"/>
            <person name="William W."/>
        </authorList>
    </citation>
    <scope>NUCLEOTIDE SEQUENCE [LARGE SCALE GENOMIC DNA]</scope>
</reference>
<dbReference type="InterPro" id="IPR017853">
    <property type="entry name" value="GH"/>
</dbReference>
<dbReference type="Pfam" id="PF00728">
    <property type="entry name" value="Glyco_hydro_20"/>
    <property type="match status" value="1"/>
</dbReference>
<evidence type="ECO:0000313" key="10">
    <source>
        <dbReference type="Proteomes" id="UP001159427"/>
    </source>
</evidence>
<dbReference type="InterPro" id="IPR014756">
    <property type="entry name" value="Ig_E-set"/>
</dbReference>
<dbReference type="Gene3D" id="2.60.40.290">
    <property type="match status" value="1"/>
</dbReference>
<evidence type="ECO:0000256" key="4">
    <source>
        <dbReference type="ARBA" id="ARBA00022801"/>
    </source>
</evidence>
<dbReference type="PRINTS" id="PR00738">
    <property type="entry name" value="GLHYDRLASE20"/>
</dbReference>
<dbReference type="CDD" id="cd02847">
    <property type="entry name" value="E_set_Chitobiase_C"/>
    <property type="match status" value="1"/>
</dbReference>
<dbReference type="Proteomes" id="UP001159427">
    <property type="component" value="Unassembled WGS sequence"/>
</dbReference>
<keyword evidence="4" id="KW-0378">Hydrolase</keyword>
<dbReference type="InterPro" id="IPR015882">
    <property type="entry name" value="HEX_bac_N"/>
</dbReference>
<dbReference type="SUPFAM" id="SSF55545">
    <property type="entry name" value="beta-N-acetylhexosaminidase-like domain"/>
    <property type="match status" value="1"/>
</dbReference>
<dbReference type="InterPro" id="IPR025705">
    <property type="entry name" value="Beta_hexosaminidase_sua/sub"/>
</dbReference>
<dbReference type="InterPro" id="IPR029018">
    <property type="entry name" value="Hex-like_dom2"/>
</dbReference>
<protein>
    <recommendedName>
        <fullName evidence="3">beta-N-acetylhexosaminidase</fullName>
        <ecNumber evidence="3">3.2.1.52</ecNumber>
    </recommendedName>
    <alternativeName>
        <fullName evidence="6">Beta-N-acetylhexosaminidase</fullName>
    </alternativeName>
    <alternativeName>
        <fullName evidence="7">N-acetyl-beta-glucosaminidase</fullName>
    </alternativeName>
</protein>
<evidence type="ECO:0000256" key="7">
    <source>
        <dbReference type="ARBA" id="ARBA00033000"/>
    </source>
</evidence>
<dbReference type="InterPro" id="IPR013783">
    <property type="entry name" value="Ig-like_fold"/>
</dbReference>
<gene>
    <name evidence="9" type="ORF">PEVE_00036463</name>
</gene>
<keyword evidence="10" id="KW-1185">Reference proteome</keyword>
<evidence type="ECO:0000256" key="6">
    <source>
        <dbReference type="ARBA" id="ARBA00030512"/>
    </source>
</evidence>
<comment type="catalytic activity">
    <reaction evidence="1">
        <text>Hydrolysis of terminal non-reducing N-acetyl-D-hexosamine residues in N-acetyl-beta-D-hexosaminides.</text>
        <dbReference type="EC" id="3.2.1.52"/>
    </reaction>
</comment>
<dbReference type="SUPFAM" id="SSF51445">
    <property type="entry name" value="(Trans)glycosidases"/>
    <property type="match status" value="1"/>
</dbReference>
<dbReference type="Pfam" id="PF02838">
    <property type="entry name" value="Glyco_hydro_20b"/>
    <property type="match status" value="1"/>
</dbReference>
<evidence type="ECO:0000256" key="2">
    <source>
        <dbReference type="ARBA" id="ARBA00006285"/>
    </source>
</evidence>
<dbReference type="InterPro" id="IPR004866">
    <property type="entry name" value="CHB/HEX_N_dom"/>
</dbReference>
<evidence type="ECO:0000256" key="1">
    <source>
        <dbReference type="ARBA" id="ARBA00001231"/>
    </source>
</evidence>
<dbReference type="Gene3D" id="3.20.20.80">
    <property type="entry name" value="Glycosidases"/>
    <property type="match status" value="1"/>
</dbReference>
<sequence>SSTTLNKGISKTNITIKSLVMTKLVTTVLSNVTSAALNAVVKTSGVAKQTSFLPTTPTVLLTQHIIDSIAHNMEVRFEILQSFNSAVITLINKGSALIGGNLWAIYMCLATGLELGHLVHREDGYVLPDKKSIKLTHLSGCSFKIEPTKDFKAIPPGKSMEIMVHIGLTESRSDLAPRWYVAADGLEPRIIPNTASEALHFVFFPPQRRKSWDSFVNCDAADLGNVPLLVIPTPSEVVGFNATNKLSVDGNWIVFGEPGLEDETSFLAGKLNIPKSFSQSTRDKVIKLKLGRVSVQGTEISSSESYHIQVNTSDLSIIITGTGNAGVFYGVQTLLALITKEGQVPEVQIRDSPRFSYRGLMVDIARNFQPKNEILKLLDVMAMYKMNKLHFHLTDNEGWRLEIPGIEELTSVGARRCHDLQEKTCIFSHLGSGPDTSTSGTGFYSTEDYREILRHAKRRHIQVIPEFDLPGHSHAAIKSMIARHDRLVKEGKESEAKEFLLNDFKDESRYFSVQFFTDDTANSCLRSTYRFIERVLRELTNLHHDIQPLTVFHFGGDEVPEGAWRKSPACEKIAKILNFTYKSVQTHQKLKEYFLTQISNITAEMNLALAGWGDFLFEKSRRTLIPRDFFSNKEIYSFSWSVTGAVKNLKEVSLMANHGYKVVLSSPDYIYLDHPYEPHPEERGKHWATPYTDTRKIFGFAPVDLYKEITCNSSNCSQAQQNVVGIESALWGETVRTAEQMYIMLFPRLLAVAERAWHKASWEEVTDRLARERERTGDWERFANTITYRELGRLDEMGVPYRVPPPAARITGRKLEVRTALPGLKVEFSRDDGETWNDVTSGGVEVDGKLQLRTR</sequence>
<organism evidence="9 10">
    <name type="scientific">Porites evermanni</name>
    <dbReference type="NCBI Taxonomy" id="104178"/>
    <lineage>
        <taxon>Eukaryota</taxon>
        <taxon>Metazoa</taxon>
        <taxon>Cnidaria</taxon>
        <taxon>Anthozoa</taxon>
        <taxon>Hexacorallia</taxon>
        <taxon>Scleractinia</taxon>
        <taxon>Fungiina</taxon>
        <taxon>Poritidae</taxon>
        <taxon>Porites</taxon>
    </lineage>
</organism>
<keyword evidence="5" id="KW-0326">Glycosidase</keyword>
<dbReference type="SMART" id="SM01081">
    <property type="entry name" value="CHB_HEX"/>
    <property type="match status" value="1"/>
</dbReference>
<feature type="non-terminal residue" evidence="9">
    <location>
        <position position="1"/>
    </location>
</feature>
<evidence type="ECO:0000259" key="8">
    <source>
        <dbReference type="SMART" id="SM01081"/>
    </source>
</evidence>
<dbReference type="InterPro" id="IPR008965">
    <property type="entry name" value="CBM2/CBM3_carb-bd_dom_sf"/>
</dbReference>
<evidence type="ECO:0000313" key="9">
    <source>
        <dbReference type="EMBL" id="CAH3029610.1"/>
    </source>
</evidence>
<dbReference type="EC" id="3.2.1.52" evidence="3"/>
<dbReference type="PANTHER" id="PTHR22600:SF57">
    <property type="entry name" value="BETA-N-ACETYLHEXOSAMINIDASE"/>
    <property type="match status" value="1"/>
</dbReference>
<feature type="domain" description="Chitobiase/beta-hexosaminidases N-terminal" evidence="8">
    <location>
        <begin position="71"/>
        <end position="237"/>
    </location>
</feature>
<dbReference type="PANTHER" id="PTHR22600">
    <property type="entry name" value="BETA-HEXOSAMINIDASE"/>
    <property type="match status" value="1"/>
</dbReference>
<accession>A0ABN8MJ43</accession>
<dbReference type="Pfam" id="PF03174">
    <property type="entry name" value="CHB_HEX_C"/>
    <property type="match status" value="1"/>
</dbReference>
<comment type="caution">
    <text evidence="9">The sequence shown here is derived from an EMBL/GenBank/DDBJ whole genome shotgun (WGS) entry which is preliminary data.</text>
</comment>
<dbReference type="InterPro" id="IPR004867">
    <property type="entry name" value="CHB_C_dom"/>
</dbReference>
<name>A0ABN8MJ43_9CNID</name>